<dbReference type="EMBL" id="CP144536">
    <property type="protein sequence ID" value="WWC63088.1"/>
    <property type="molecule type" value="Genomic_DNA"/>
</dbReference>
<feature type="region of interest" description="Disordered" evidence="1">
    <location>
        <begin position="68"/>
        <end position="105"/>
    </location>
</feature>
<accession>A0A1A6A058</accession>
<reference evidence="2" key="1">
    <citation type="submission" date="2013-07" db="EMBL/GenBank/DDBJ databases">
        <title>The Genome Sequence of Cryptococcus dejecticola CBS10117.</title>
        <authorList>
            <consortium name="The Broad Institute Genome Sequencing Platform"/>
            <person name="Cuomo C."/>
            <person name="Litvintseva A."/>
            <person name="Chen Y."/>
            <person name="Heitman J."/>
            <person name="Sun S."/>
            <person name="Springer D."/>
            <person name="Dromer F."/>
            <person name="Young S.K."/>
            <person name="Zeng Q."/>
            <person name="Gargeya S."/>
            <person name="Fitzgerald M."/>
            <person name="Abouelleil A."/>
            <person name="Alvarado L."/>
            <person name="Berlin A.M."/>
            <person name="Chapman S.B."/>
            <person name="Dewar J."/>
            <person name="Goldberg J."/>
            <person name="Griggs A."/>
            <person name="Gujja S."/>
            <person name="Hansen M."/>
            <person name="Howarth C."/>
            <person name="Imamovic A."/>
            <person name="Larimer J."/>
            <person name="McCowan C."/>
            <person name="Murphy C."/>
            <person name="Pearson M."/>
            <person name="Priest M."/>
            <person name="Roberts A."/>
            <person name="Saif S."/>
            <person name="Shea T."/>
            <person name="Sykes S."/>
            <person name="Wortman J."/>
            <person name="Nusbaum C."/>
            <person name="Birren B."/>
        </authorList>
    </citation>
    <scope>NUCLEOTIDE SEQUENCE [LARGE SCALE GENOMIC DNA]</scope>
    <source>
        <strain evidence="2">CBS 10117</strain>
    </source>
</reference>
<evidence type="ECO:0000313" key="3">
    <source>
        <dbReference type="EMBL" id="WWC63088.1"/>
    </source>
</evidence>
<dbReference type="RefSeq" id="XP_018261273.1">
    <property type="nucleotide sequence ID" value="XM_018409001.1"/>
</dbReference>
<sequence>MKEGYKTRASIITAQHDQRIPTYIPYQPTYKDHPYPFNWRTLFQMHTENSRGSLPARAAHRLASLASSSAGPLQSISAEEDDGTSRAMTSDTVQQDDTADQTPTGFRFVPYKFDRGRPSEAGTLDIDLASIRNADTNELLYKCSRRPLDSQTSAHCPLRHAVREIDTNLSTTIDGFQDHALPREGDATTHFDRLKREVTDVMADVKFRYPDVNFRLNTDTRTLSKGLASESPIESVEFVRARPIVTQSIVSDYHPPSGHIRGILNLGSSTLPDYFLRNRRSNSALRTLAQRVDALRHADVQVFQGWMTSVSGWANDE</sequence>
<keyword evidence="4" id="KW-1185">Reference proteome</keyword>
<proteinExistence type="predicted"/>
<reference evidence="3" key="2">
    <citation type="submission" date="2013-07" db="EMBL/GenBank/DDBJ databases">
        <authorList>
            <consortium name="The Broad Institute Genome Sequencing Platform"/>
            <person name="Cuomo C."/>
            <person name="Litvintseva A."/>
            <person name="Chen Y."/>
            <person name="Heitman J."/>
            <person name="Sun S."/>
            <person name="Springer D."/>
            <person name="Dromer F."/>
            <person name="Young S.K."/>
            <person name="Zeng Q."/>
            <person name="Gargeya S."/>
            <person name="Fitzgerald M."/>
            <person name="Abouelleil A."/>
            <person name="Alvarado L."/>
            <person name="Berlin A.M."/>
            <person name="Chapman S.B."/>
            <person name="Dewar J."/>
            <person name="Goldberg J."/>
            <person name="Griggs A."/>
            <person name="Gujja S."/>
            <person name="Hansen M."/>
            <person name="Howarth C."/>
            <person name="Imamovic A."/>
            <person name="Larimer J."/>
            <person name="McCowan C."/>
            <person name="Murphy C."/>
            <person name="Pearson M."/>
            <person name="Priest M."/>
            <person name="Roberts A."/>
            <person name="Saif S."/>
            <person name="Shea T."/>
            <person name="Sykes S."/>
            <person name="Wortman J."/>
            <person name="Nusbaum C."/>
            <person name="Birren B."/>
        </authorList>
    </citation>
    <scope>NUCLEOTIDE SEQUENCE</scope>
    <source>
        <strain evidence="3">CBS 10117</strain>
    </source>
</reference>
<feature type="compositionally biased region" description="Low complexity" evidence="1">
    <location>
        <begin position="89"/>
        <end position="104"/>
    </location>
</feature>
<dbReference type="VEuPathDB" id="FungiDB:I303_05709"/>
<dbReference type="AlphaFoldDB" id="A0A1A6A058"/>
<evidence type="ECO:0000256" key="1">
    <source>
        <dbReference type="SAM" id="MobiDB-lite"/>
    </source>
</evidence>
<protein>
    <submittedName>
        <fullName evidence="2">Uncharacterized protein</fullName>
    </submittedName>
</protein>
<reference evidence="3" key="3">
    <citation type="submission" date="2024-02" db="EMBL/GenBank/DDBJ databases">
        <title>Comparative genomics of Cryptococcus and Kwoniella reveals pathogenesis evolution and contrasting modes of karyotype evolution via chromosome fusion or intercentromeric recombination.</title>
        <authorList>
            <person name="Coelho M.A."/>
            <person name="David-Palma M."/>
            <person name="Shea T."/>
            <person name="Bowers K."/>
            <person name="McGinley-Smith S."/>
            <person name="Mohammad A.W."/>
            <person name="Gnirke A."/>
            <person name="Yurkov A.M."/>
            <person name="Nowrousian M."/>
            <person name="Sun S."/>
            <person name="Cuomo C.A."/>
            <person name="Heitman J."/>
        </authorList>
    </citation>
    <scope>NUCLEOTIDE SEQUENCE</scope>
    <source>
        <strain evidence="3">CBS 10117</strain>
    </source>
</reference>
<dbReference type="GeneID" id="28969408"/>
<dbReference type="KEGG" id="kdj:28969408"/>
<evidence type="ECO:0000313" key="2">
    <source>
        <dbReference type="EMBL" id="OBR83431.1"/>
    </source>
</evidence>
<dbReference type="EMBL" id="KI894033">
    <property type="protein sequence ID" value="OBR83431.1"/>
    <property type="molecule type" value="Genomic_DNA"/>
</dbReference>
<gene>
    <name evidence="2" type="ORF">I303_05709</name>
    <name evidence="3" type="ORF">I303_105687</name>
</gene>
<organism evidence="2">
    <name type="scientific">Kwoniella dejecticola CBS 10117</name>
    <dbReference type="NCBI Taxonomy" id="1296121"/>
    <lineage>
        <taxon>Eukaryota</taxon>
        <taxon>Fungi</taxon>
        <taxon>Dikarya</taxon>
        <taxon>Basidiomycota</taxon>
        <taxon>Agaricomycotina</taxon>
        <taxon>Tremellomycetes</taxon>
        <taxon>Tremellales</taxon>
        <taxon>Cryptococcaceae</taxon>
        <taxon>Kwoniella</taxon>
    </lineage>
</organism>
<dbReference type="Proteomes" id="UP000078595">
    <property type="component" value="Chromosome 7"/>
</dbReference>
<evidence type="ECO:0000313" key="4">
    <source>
        <dbReference type="Proteomes" id="UP000078595"/>
    </source>
</evidence>
<name>A0A1A6A058_9TREE</name>